<dbReference type="InterPro" id="IPR003661">
    <property type="entry name" value="HisK_dim/P_dom"/>
</dbReference>
<dbReference type="Gene3D" id="3.30.565.10">
    <property type="entry name" value="Histidine kinase-like ATPase, C-terminal domain"/>
    <property type="match status" value="1"/>
</dbReference>
<dbReference type="PROSITE" id="PS50109">
    <property type="entry name" value="HIS_KIN"/>
    <property type="match status" value="1"/>
</dbReference>
<dbReference type="InterPro" id="IPR036097">
    <property type="entry name" value="HisK_dim/P_sf"/>
</dbReference>
<dbReference type="Gene3D" id="6.10.340.10">
    <property type="match status" value="1"/>
</dbReference>
<keyword evidence="8 11" id="KW-1133">Transmembrane helix</keyword>
<evidence type="ECO:0000259" key="12">
    <source>
        <dbReference type="PROSITE" id="PS50109"/>
    </source>
</evidence>
<sequence>MLYRGGTLRRNLIRVFLLQALGISLAVILGVFGAAKVVERVLVNEALEGEAAHYWTLYAADPAYPRPNTRNLRGYLRHPDHGDAIPDWLSGLEPGFQRVPSGTGESLVHVSEHGPARLYLVFDEIAVSQLAFYFGVAPLSLVLLLVYTLTFIGYRLSRRAISPLVRLAEQVKAIDARAQSLKQPDFAVEAAADSEVQVLAAALHEFVERINELVSRERNFTRNASHELRTPLAVMRANLDAIQRRAGDNPKLEAPLARMRRTVGDMEKLLETLLILAREDEARLPREPMIVNDLLHERIGQVQRGLGKDSVEVKLEADCLLQVHAPQRVLAIVFDNILRNAISYTPAGTVTVRVEPGRIVFVDCGPGMAPELLRHIFEPFQRGESSEPGFGLGLAIVKRLCDRFGWQVDIDSEPGRGTTVTVVLPDAEVLGSRRAVESSGEEPNPPA</sequence>
<feature type="transmembrane region" description="Helical" evidence="11">
    <location>
        <begin position="12"/>
        <end position="35"/>
    </location>
</feature>
<dbReference type="CDD" id="cd00075">
    <property type="entry name" value="HATPase"/>
    <property type="match status" value="1"/>
</dbReference>
<dbReference type="RefSeq" id="WP_354696629.1">
    <property type="nucleotide sequence ID" value="NZ_JAZHOG010000013.1"/>
</dbReference>
<comment type="subcellular location">
    <subcellularLocation>
        <location evidence="2">Membrane</location>
    </subcellularLocation>
</comment>
<keyword evidence="9" id="KW-0902">Two-component regulatory system</keyword>
<dbReference type="InterPro" id="IPR003594">
    <property type="entry name" value="HATPase_dom"/>
</dbReference>
<protein>
    <recommendedName>
        <fullName evidence="3">histidine kinase</fullName>
        <ecNumber evidence="3">2.7.13.3</ecNumber>
    </recommendedName>
</protein>
<accession>A0AAW9RBX0</accession>
<evidence type="ECO:0000313" key="14">
    <source>
        <dbReference type="EMBL" id="MEJ8569305.1"/>
    </source>
</evidence>
<dbReference type="PANTHER" id="PTHR45436">
    <property type="entry name" value="SENSOR HISTIDINE KINASE YKOH"/>
    <property type="match status" value="1"/>
</dbReference>
<keyword evidence="4" id="KW-0597">Phosphoprotein</keyword>
<dbReference type="InterPro" id="IPR004358">
    <property type="entry name" value="Sig_transdc_His_kin-like_C"/>
</dbReference>
<dbReference type="Pfam" id="PF00512">
    <property type="entry name" value="HisKA"/>
    <property type="match status" value="1"/>
</dbReference>
<proteinExistence type="predicted"/>
<dbReference type="Proteomes" id="UP001359886">
    <property type="component" value="Unassembled WGS sequence"/>
</dbReference>
<evidence type="ECO:0000256" key="9">
    <source>
        <dbReference type="ARBA" id="ARBA00023012"/>
    </source>
</evidence>
<feature type="domain" description="Histidine kinase" evidence="12">
    <location>
        <begin position="223"/>
        <end position="428"/>
    </location>
</feature>
<dbReference type="InterPro" id="IPR005467">
    <property type="entry name" value="His_kinase_dom"/>
</dbReference>
<evidence type="ECO:0000256" key="5">
    <source>
        <dbReference type="ARBA" id="ARBA00022679"/>
    </source>
</evidence>
<evidence type="ECO:0000256" key="6">
    <source>
        <dbReference type="ARBA" id="ARBA00022692"/>
    </source>
</evidence>
<dbReference type="SMART" id="SM00387">
    <property type="entry name" value="HATPase_c"/>
    <property type="match status" value="1"/>
</dbReference>
<evidence type="ECO:0000313" key="15">
    <source>
        <dbReference type="Proteomes" id="UP001359886"/>
    </source>
</evidence>
<dbReference type="PANTHER" id="PTHR45436:SF16">
    <property type="entry name" value="HISTIDINE KINASE"/>
    <property type="match status" value="1"/>
</dbReference>
<dbReference type="EMBL" id="JAZHOG010000013">
    <property type="protein sequence ID" value="MEJ8569305.1"/>
    <property type="molecule type" value="Genomic_DNA"/>
</dbReference>
<evidence type="ECO:0000256" key="10">
    <source>
        <dbReference type="ARBA" id="ARBA00023136"/>
    </source>
</evidence>
<dbReference type="InterPro" id="IPR003660">
    <property type="entry name" value="HAMP_dom"/>
</dbReference>
<evidence type="ECO:0000259" key="13">
    <source>
        <dbReference type="PROSITE" id="PS50885"/>
    </source>
</evidence>
<dbReference type="SUPFAM" id="SSF47384">
    <property type="entry name" value="Homodimeric domain of signal transducing histidine kinase"/>
    <property type="match status" value="1"/>
</dbReference>
<dbReference type="CDD" id="cd00082">
    <property type="entry name" value="HisKA"/>
    <property type="match status" value="1"/>
</dbReference>
<dbReference type="PROSITE" id="PS50885">
    <property type="entry name" value="HAMP"/>
    <property type="match status" value="1"/>
</dbReference>
<comment type="caution">
    <text evidence="14">The sequence shown here is derived from an EMBL/GenBank/DDBJ whole genome shotgun (WGS) entry which is preliminary data.</text>
</comment>
<dbReference type="GO" id="GO:0000155">
    <property type="term" value="F:phosphorelay sensor kinase activity"/>
    <property type="evidence" value="ECO:0007669"/>
    <property type="project" value="InterPro"/>
</dbReference>
<dbReference type="AlphaFoldDB" id="A0AAW9RBX0"/>
<dbReference type="InterPro" id="IPR050428">
    <property type="entry name" value="TCS_sensor_his_kinase"/>
</dbReference>
<dbReference type="SUPFAM" id="SSF55874">
    <property type="entry name" value="ATPase domain of HSP90 chaperone/DNA topoisomerase II/histidine kinase"/>
    <property type="match status" value="1"/>
</dbReference>
<dbReference type="Gene3D" id="1.10.287.130">
    <property type="match status" value="1"/>
</dbReference>
<comment type="catalytic activity">
    <reaction evidence="1">
        <text>ATP + protein L-histidine = ADP + protein N-phospho-L-histidine.</text>
        <dbReference type="EC" id="2.7.13.3"/>
    </reaction>
</comment>
<evidence type="ECO:0000256" key="4">
    <source>
        <dbReference type="ARBA" id="ARBA00022553"/>
    </source>
</evidence>
<dbReference type="SMART" id="SM00388">
    <property type="entry name" value="HisKA"/>
    <property type="match status" value="1"/>
</dbReference>
<keyword evidence="6 11" id="KW-0812">Transmembrane</keyword>
<name>A0AAW9RBX0_9GAMM</name>
<evidence type="ECO:0000256" key="3">
    <source>
        <dbReference type="ARBA" id="ARBA00012438"/>
    </source>
</evidence>
<dbReference type="Pfam" id="PF02518">
    <property type="entry name" value="HATPase_c"/>
    <property type="match status" value="1"/>
</dbReference>
<gene>
    <name evidence="14" type="ORF">V3330_16890</name>
</gene>
<evidence type="ECO:0000256" key="1">
    <source>
        <dbReference type="ARBA" id="ARBA00000085"/>
    </source>
</evidence>
<keyword evidence="15" id="KW-1185">Reference proteome</keyword>
<keyword evidence="7 14" id="KW-0418">Kinase</keyword>
<feature type="domain" description="HAMP" evidence="13">
    <location>
        <begin position="158"/>
        <end position="215"/>
    </location>
</feature>
<dbReference type="PRINTS" id="PR00344">
    <property type="entry name" value="BCTRLSENSOR"/>
</dbReference>
<evidence type="ECO:0000256" key="8">
    <source>
        <dbReference type="ARBA" id="ARBA00022989"/>
    </source>
</evidence>
<dbReference type="InterPro" id="IPR036890">
    <property type="entry name" value="HATPase_C_sf"/>
</dbReference>
<dbReference type="GO" id="GO:0005886">
    <property type="term" value="C:plasma membrane"/>
    <property type="evidence" value="ECO:0007669"/>
    <property type="project" value="TreeGrafter"/>
</dbReference>
<dbReference type="EC" id="2.7.13.3" evidence="3"/>
<evidence type="ECO:0000256" key="2">
    <source>
        <dbReference type="ARBA" id="ARBA00004370"/>
    </source>
</evidence>
<keyword evidence="5" id="KW-0808">Transferase</keyword>
<evidence type="ECO:0000256" key="7">
    <source>
        <dbReference type="ARBA" id="ARBA00022777"/>
    </source>
</evidence>
<keyword evidence="10 11" id="KW-0472">Membrane</keyword>
<organism evidence="14 15">
    <name type="scientific">Elongatibacter sediminis</name>
    <dbReference type="NCBI Taxonomy" id="3119006"/>
    <lineage>
        <taxon>Bacteria</taxon>
        <taxon>Pseudomonadati</taxon>
        <taxon>Pseudomonadota</taxon>
        <taxon>Gammaproteobacteria</taxon>
        <taxon>Chromatiales</taxon>
        <taxon>Wenzhouxiangellaceae</taxon>
        <taxon>Elongatibacter</taxon>
    </lineage>
</organism>
<feature type="transmembrane region" description="Helical" evidence="11">
    <location>
        <begin position="130"/>
        <end position="154"/>
    </location>
</feature>
<reference evidence="14 15" key="1">
    <citation type="submission" date="2024-02" db="EMBL/GenBank/DDBJ databases">
        <title>A novel Wenzhouxiangellaceae bacterium, isolated from coastal sediments.</title>
        <authorList>
            <person name="Du Z.-J."/>
            <person name="Ye Y.-Q."/>
            <person name="Zhang X.-Y."/>
        </authorList>
    </citation>
    <scope>NUCLEOTIDE SEQUENCE [LARGE SCALE GENOMIC DNA]</scope>
    <source>
        <strain evidence="14 15">CH-27</strain>
    </source>
</reference>
<evidence type="ECO:0000256" key="11">
    <source>
        <dbReference type="SAM" id="Phobius"/>
    </source>
</evidence>